<dbReference type="SUPFAM" id="SSF56349">
    <property type="entry name" value="DNA breaking-rejoining enzymes"/>
    <property type="match status" value="1"/>
</dbReference>
<reference evidence="7 8" key="1">
    <citation type="submission" date="2023-12" db="EMBL/GenBank/DDBJ databases">
        <title>Novel species of the genus Arcicella isolated from rivers.</title>
        <authorList>
            <person name="Lu H."/>
        </authorList>
    </citation>
    <scope>NUCLEOTIDE SEQUENCE [LARGE SCALE GENOMIC DNA]</scope>
    <source>
        <strain evidence="7 8">KCTC 23307</strain>
    </source>
</reference>
<evidence type="ECO:0000256" key="1">
    <source>
        <dbReference type="ARBA" id="ARBA00022908"/>
    </source>
</evidence>
<organism evidence="7 8">
    <name type="scientific">Arcicella rigui</name>
    <dbReference type="NCBI Taxonomy" id="797020"/>
    <lineage>
        <taxon>Bacteria</taxon>
        <taxon>Pseudomonadati</taxon>
        <taxon>Bacteroidota</taxon>
        <taxon>Cytophagia</taxon>
        <taxon>Cytophagales</taxon>
        <taxon>Flectobacillaceae</taxon>
        <taxon>Arcicella</taxon>
    </lineage>
</organism>
<dbReference type="CDD" id="cd00799">
    <property type="entry name" value="INT_Cre_C"/>
    <property type="match status" value="1"/>
</dbReference>
<evidence type="ECO:0000259" key="5">
    <source>
        <dbReference type="PROSITE" id="PS51898"/>
    </source>
</evidence>
<dbReference type="InterPro" id="IPR011010">
    <property type="entry name" value="DNA_brk_join_enz"/>
</dbReference>
<evidence type="ECO:0000313" key="7">
    <source>
        <dbReference type="EMBL" id="MEA5141917.1"/>
    </source>
</evidence>
<protein>
    <submittedName>
        <fullName evidence="7">Site-specific integrase</fullName>
    </submittedName>
</protein>
<name>A0ABU5QH01_9BACT</name>
<dbReference type="InterPro" id="IPR004107">
    <property type="entry name" value="Integrase_SAM-like_N"/>
</dbReference>
<evidence type="ECO:0000256" key="3">
    <source>
        <dbReference type="ARBA" id="ARBA00023172"/>
    </source>
</evidence>
<gene>
    <name evidence="7" type="ORF">VB248_22360</name>
</gene>
<dbReference type="PANTHER" id="PTHR34605:SF3">
    <property type="entry name" value="P CELL-TYPE AGGLUTINATION PROTEIN MAP4-LIKE-RELATED"/>
    <property type="match status" value="1"/>
</dbReference>
<feature type="domain" description="Tyr recombinase" evidence="5">
    <location>
        <begin position="124"/>
        <end position="316"/>
    </location>
</feature>
<dbReference type="InterPro" id="IPR052925">
    <property type="entry name" value="Phage_Integrase-like_Recomb"/>
</dbReference>
<keyword evidence="3" id="KW-0233">DNA recombination</keyword>
<dbReference type="EMBL" id="JAYFUM010000037">
    <property type="protein sequence ID" value="MEA5141917.1"/>
    <property type="molecule type" value="Genomic_DNA"/>
</dbReference>
<dbReference type="PANTHER" id="PTHR34605">
    <property type="entry name" value="PHAGE_INTEGRASE DOMAIN-CONTAINING PROTEIN"/>
    <property type="match status" value="1"/>
</dbReference>
<dbReference type="Gene3D" id="1.10.443.10">
    <property type="entry name" value="Intergrase catalytic core"/>
    <property type="match status" value="1"/>
</dbReference>
<dbReference type="SUPFAM" id="SSF47823">
    <property type="entry name" value="lambda integrase-like, N-terminal domain"/>
    <property type="match status" value="1"/>
</dbReference>
<keyword evidence="1" id="KW-0229">DNA integration</keyword>
<accession>A0ABU5QH01</accession>
<dbReference type="PROSITE" id="PS51898">
    <property type="entry name" value="TYR_RECOMBINASE"/>
    <property type="match status" value="1"/>
</dbReference>
<dbReference type="PROSITE" id="PS51900">
    <property type="entry name" value="CB"/>
    <property type="match status" value="1"/>
</dbReference>
<evidence type="ECO:0000256" key="2">
    <source>
        <dbReference type="ARBA" id="ARBA00023125"/>
    </source>
</evidence>
<dbReference type="InterPro" id="IPR002104">
    <property type="entry name" value="Integrase_catalytic"/>
</dbReference>
<sequence length="318" mass="35686">MQEISSNISSQALANVQTLAEKVNAYGRKGLEGAINTQRAYRADLKHFNTWCESQQISIMPASASTLSAYAAHLADTHKWASINRRFAAIKKLHELNDVTLPTQDRQFRAVMEGIKRVKGIRQQQAPAFNIKEIKNVLRAIESNTNTSLRNKAILLLGFTGAFRRSELVALNIEDLTFSEEGLIVSMQSSKTNQYGDCEEKAIFYSPETALCPVRTLQTWISTLARDTGPLFVRIRKGDQLSQERLSDKTVNDLVKKNLGEKYSAHSLRASFITIAKLNGADDSEVMRQTKHKTSAMIIRYTRLENIKQHNAAMKLGL</sequence>
<dbReference type="RefSeq" id="WP_323299070.1">
    <property type="nucleotide sequence ID" value="NZ_JAYFUM010000037.1"/>
</dbReference>
<feature type="domain" description="Core-binding (CB)" evidence="6">
    <location>
        <begin position="17"/>
        <end position="98"/>
    </location>
</feature>
<dbReference type="Pfam" id="PF00589">
    <property type="entry name" value="Phage_integrase"/>
    <property type="match status" value="1"/>
</dbReference>
<dbReference type="InterPro" id="IPR044068">
    <property type="entry name" value="CB"/>
</dbReference>
<keyword evidence="8" id="KW-1185">Reference proteome</keyword>
<keyword evidence="2 4" id="KW-0238">DNA-binding</keyword>
<dbReference type="InterPro" id="IPR013762">
    <property type="entry name" value="Integrase-like_cat_sf"/>
</dbReference>
<proteinExistence type="predicted"/>
<evidence type="ECO:0000256" key="4">
    <source>
        <dbReference type="PROSITE-ProRule" id="PRU01248"/>
    </source>
</evidence>
<evidence type="ECO:0000313" key="8">
    <source>
        <dbReference type="Proteomes" id="UP001302949"/>
    </source>
</evidence>
<comment type="caution">
    <text evidence="7">The sequence shown here is derived from an EMBL/GenBank/DDBJ whole genome shotgun (WGS) entry which is preliminary data.</text>
</comment>
<evidence type="ECO:0000259" key="6">
    <source>
        <dbReference type="PROSITE" id="PS51900"/>
    </source>
</evidence>
<dbReference type="Proteomes" id="UP001302949">
    <property type="component" value="Unassembled WGS sequence"/>
</dbReference>
<dbReference type="Pfam" id="PF02899">
    <property type="entry name" value="Phage_int_SAM_1"/>
    <property type="match status" value="1"/>
</dbReference>
<dbReference type="Gene3D" id="1.10.150.130">
    <property type="match status" value="1"/>
</dbReference>
<dbReference type="InterPro" id="IPR010998">
    <property type="entry name" value="Integrase_recombinase_N"/>
</dbReference>